<feature type="non-terminal residue" evidence="3">
    <location>
        <position position="1"/>
    </location>
</feature>
<comment type="caution">
    <text evidence="3">The sequence shown here is derived from an EMBL/GenBank/DDBJ whole genome shotgun (WGS) entry which is preliminary data.</text>
</comment>
<dbReference type="Proteomes" id="UP000095767">
    <property type="component" value="Unassembled WGS sequence"/>
</dbReference>
<name>A0A1E5VIN4_9POAL</name>
<keyword evidence="4" id="KW-1185">Reference proteome</keyword>
<evidence type="ECO:0000313" key="3">
    <source>
        <dbReference type="EMBL" id="OEL25003.1"/>
    </source>
</evidence>
<evidence type="ECO:0000259" key="2">
    <source>
        <dbReference type="PROSITE" id="PS52045"/>
    </source>
</evidence>
<dbReference type="STRING" id="888268.A0A1E5VIN4"/>
<sequence length="158" mass="17117">LVCIGFVPVNGAPITPGDTVEPANNGQTKISVKIFKVAFWWLHFGSNVDNLSPVGYWPKGLLLTNMKDHATQMAWGGETHANSGESSPPMGKGKWPAQNSASVQDVQYIDTSGQANATAAWILSLQAVASNKNAIKRAHLWEINSTMGARWLYKLGRI</sequence>
<dbReference type="PROSITE" id="PS52045">
    <property type="entry name" value="NEPROSIN_PEP_CD"/>
    <property type="match status" value="1"/>
</dbReference>
<feature type="domain" description="Neprosin PEP catalytic" evidence="2">
    <location>
        <begin position="1"/>
        <end position="158"/>
    </location>
</feature>
<dbReference type="PANTHER" id="PTHR31589:SF258">
    <property type="entry name" value="NEPROSIN DOMAIN-CONTAINING PROTEIN"/>
    <property type="match status" value="1"/>
</dbReference>
<dbReference type="InterPro" id="IPR053168">
    <property type="entry name" value="Glutamic_endopeptidase"/>
</dbReference>
<reference evidence="3 4" key="1">
    <citation type="submission" date="2016-09" db="EMBL/GenBank/DDBJ databases">
        <title>The draft genome of Dichanthelium oligosanthes: A C3 panicoid grass species.</title>
        <authorList>
            <person name="Studer A.J."/>
            <person name="Schnable J.C."/>
            <person name="Brutnell T.P."/>
        </authorList>
    </citation>
    <scope>NUCLEOTIDE SEQUENCE [LARGE SCALE GENOMIC DNA]</scope>
    <source>
        <strain evidence="4">cv. Kellogg 1175</strain>
        <tissue evidence="3">Leaf</tissue>
    </source>
</reference>
<proteinExistence type="predicted"/>
<dbReference type="Pfam" id="PF03080">
    <property type="entry name" value="Neprosin"/>
    <property type="match status" value="1"/>
</dbReference>
<dbReference type="OrthoDB" id="581543at2759"/>
<dbReference type="InterPro" id="IPR004314">
    <property type="entry name" value="Neprosin"/>
</dbReference>
<dbReference type="AlphaFoldDB" id="A0A1E5VIN4"/>
<dbReference type="EMBL" id="LWDX02038479">
    <property type="protein sequence ID" value="OEL25003.1"/>
    <property type="molecule type" value="Genomic_DNA"/>
</dbReference>
<dbReference type="PANTHER" id="PTHR31589">
    <property type="entry name" value="PROTEIN, PUTATIVE (DUF239)-RELATED-RELATED"/>
    <property type="match status" value="1"/>
</dbReference>
<feature type="region of interest" description="Disordered" evidence="1">
    <location>
        <begin position="77"/>
        <end position="97"/>
    </location>
</feature>
<protein>
    <recommendedName>
        <fullName evidence="2">Neprosin PEP catalytic domain-containing protein</fullName>
    </recommendedName>
</protein>
<gene>
    <name evidence="3" type="ORF">BAE44_0013979</name>
</gene>
<evidence type="ECO:0000256" key="1">
    <source>
        <dbReference type="SAM" id="MobiDB-lite"/>
    </source>
</evidence>
<evidence type="ECO:0000313" key="4">
    <source>
        <dbReference type="Proteomes" id="UP000095767"/>
    </source>
</evidence>
<accession>A0A1E5VIN4</accession>
<organism evidence="3 4">
    <name type="scientific">Dichanthelium oligosanthes</name>
    <dbReference type="NCBI Taxonomy" id="888268"/>
    <lineage>
        <taxon>Eukaryota</taxon>
        <taxon>Viridiplantae</taxon>
        <taxon>Streptophyta</taxon>
        <taxon>Embryophyta</taxon>
        <taxon>Tracheophyta</taxon>
        <taxon>Spermatophyta</taxon>
        <taxon>Magnoliopsida</taxon>
        <taxon>Liliopsida</taxon>
        <taxon>Poales</taxon>
        <taxon>Poaceae</taxon>
        <taxon>PACMAD clade</taxon>
        <taxon>Panicoideae</taxon>
        <taxon>Panicodae</taxon>
        <taxon>Paniceae</taxon>
        <taxon>Dichantheliinae</taxon>
        <taxon>Dichanthelium</taxon>
    </lineage>
</organism>